<dbReference type="PANTHER" id="PTHR33120:SF47">
    <property type="entry name" value="OS05G0571400 PROTEIN"/>
    <property type="match status" value="1"/>
</dbReference>
<evidence type="ECO:0000259" key="1">
    <source>
        <dbReference type="Pfam" id="PF20235"/>
    </source>
</evidence>
<dbReference type="Pfam" id="PF20235">
    <property type="entry name" value="PIR2-like_helical"/>
    <property type="match status" value="1"/>
</dbReference>
<evidence type="ECO:0000313" key="3">
    <source>
        <dbReference type="Proteomes" id="UP001054889"/>
    </source>
</evidence>
<organism evidence="2 3">
    <name type="scientific">Eleusine coracana subsp. coracana</name>
    <dbReference type="NCBI Taxonomy" id="191504"/>
    <lineage>
        <taxon>Eukaryota</taxon>
        <taxon>Viridiplantae</taxon>
        <taxon>Streptophyta</taxon>
        <taxon>Embryophyta</taxon>
        <taxon>Tracheophyta</taxon>
        <taxon>Spermatophyta</taxon>
        <taxon>Magnoliopsida</taxon>
        <taxon>Liliopsida</taxon>
        <taxon>Poales</taxon>
        <taxon>Poaceae</taxon>
        <taxon>PACMAD clade</taxon>
        <taxon>Chloridoideae</taxon>
        <taxon>Cynodonteae</taxon>
        <taxon>Eleusininae</taxon>
        <taxon>Eleusine</taxon>
    </lineage>
</organism>
<accession>A0AAV5DT96</accession>
<dbReference type="AlphaFoldDB" id="A0AAV5DT96"/>
<reference evidence="2" key="2">
    <citation type="submission" date="2021-12" db="EMBL/GenBank/DDBJ databases">
        <title>Resequencing data analysis of finger millet.</title>
        <authorList>
            <person name="Hatakeyama M."/>
            <person name="Aluri S."/>
            <person name="Balachadran M.T."/>
            <person name="Sivarajan S.R."/>
            <person name="Poveda L."/>
            <person name="Shimizu-Inatsugi R."/>
            <person name="Schlapbach R."/>
            <person name="Sreeman S.M."/>
            <person name="Shimizu K.K."/>
        </authorList>
    </citation>
    <scope>NUCLEOTIDE SEQUENCE</scope>
</reference>
<evidence type="ECO:0000313" key="2">
    <source>
        <dbReference type="EMBL" id="GJN13561.1"/>
    </source>
</evidence>
<dbReference type="Proteomes" id="UP001054889">
    <property type="component" value="Unassembled WGS sequence"/>
</dbReference>
<sequence length="496" mass="55204">MFIVSSRRPPARSVPYQRTHAMKGTLQDAIHGFYVTALARLPASELRSRFHRSLLAAGHCYAFDPVSNIIINTIWYDAVSSPPTVKLELDMVSTLNLTGSRTVPYGCLPLTDDDLKNYMDRQLPPDVSRSLGLMDNSIQGVRGVNSVEKAFLAAATAACHPKPEAQVKLFTLCMSLTENLASLLRGFDQISSEEVHLLAKLLSPESPSSKPQLRPFPFSEYLCGYNKIYKQVNAALEASIKIQVCKGFHKLFILTAPSRDEHGVSAIVTCKNVKNIRNKERVRCLYCDYNRIRIVHPVGTEFHGRKWDFEKMVCGEDPCDADFDPAFEEPYYTNMKIIDQSRITTERVNGRVKDDRLFDDCFGHESDQSDDYLNLSDADDNSSSLRDEYHVPAKGELTINAYADQFKSYANGLTDLGFRWPSQLSSSCSSEALQHPTATWPPSLRKGIISHLSMTPGGWSLLRPCQGGNYTCCCASFASPSGSCAPSNTLSIHLTE</sequence>
<protein>
    <recommendedName>
        <fullName evidence="1">PIR2-like helical domain-containing protein</fullName>
    </recommendedName>
</protein>
<dbReference type="EMBL" id="BQKI01000071">
    <property type="protein sequence ID" value="GJN13561.1"/>
    <property type="molecule type" value="Genomic_DNA"/>
</dbReference>
<feature type="domain" description="PIR2-like helical" evidence="1">
    <location>
        <begin position="28"/>
        <end position="97"/>
    </location>
</feature>
<comment type="caution">
    <text evidence="2">The sequence shown here is derived from an EMBL/GenBank/DDBJ whole genome shotgun (WGS) entry which is preliminary data.</text>
</comment>
<dbReference type="PANTHER" id="PTHR33120">
    <property type="entry name" value="EXPRESSED PROTEIN-RELATED"/>
    <property type="match status" value="1"/>
</dbReference>
<dbReference type="InterPro" id="IPR046527">
    <property type="entry name" value="PIR2-like_helical"/>
</dbReference>
<name>A0AAV5DT96_ELECO</name>
<proteinExistence type="predicted"/>
<reference evidence="2" key="1">
    <citation type="journal article" date="2018" name="DNA Res.">
        <title>Multiple hybrid de novo genome assembly of finger millet, an orphan allotetraploid crop.</title>
        <authorList>
            <person name="Hatakeyama M."/>
            <person name="Aluri S."/>
            <person name="Balachadran M.T."/>
            <person name="Sivarajan S.R."/>
            <person name="Patrignani A."/>
            <person name="Gruter S."/>
            <person name="Poveda L."/>
            <person name="Shimizu-Inatsugi R."/>
            <person name="Baeten J."/>
            <person name="Francoijs K.J."/>
            <person name="Nataraja K.N."/>
            <person name="Reddy Y.A.N."/>
            <person name="Phadnis S."/>
            <person name="Ravikumar R.L."/>
            <person name="Schlapbach R."/>
            <person name="Sreeman S.M."/>
            <person name="Shimizu K.K."/>
        </authorList>
    </citation>
    <scope>NUCLEOTIDE SEQUENCE</scope>
</reference>
<keyword evidence="3" id="KW-1185">Reference proteome</keyword>
<gene>
    <name evidence="2" type="primary">gb00278</name>
    <name evidence="2" type="ORF">PR202_gb00278</name>
</gene>